<dbReference type="PANTHER" id="PTHR37471:SF1">
    <property type="entry name" value="AB HYDROLASE-1 DOMAIN-CONTAINING PROTEIN"/>
    <property type="match status" value="1"/>
</dbReference>
<proteinExistence type="predicted"/>
<dbReference type="OrthoDB" id="6431331at2759"/>
<dbReference type="SUPFAM" id="SSF53474">
    <property type="entry name" value="alpha/beta-Hydrolases"/>
    <property type="match status" value="1"/>
</dbReference>
<comment type="caution">
    <text evidence="2">The sequence shown here is derived from an EMBL/GenBank/DDBJ whole genome shotgun (WGS) entry which is preliminary data.</text>
</comment>
<dbReference type="PANTHER" id="PTHR37471">
    <property type="entry name" value="UNNAMED PRODUCT"/>
    <property type="match status" value="1"/>
</dbReference>
<keyword evidence="1" id="KW-0472">Membrane</keyword>
<reference evidence="2 3" key="1">
    <citation type="journal article" date="2018" name="BMC Genomics">
        <title>Comparative genome analyses reveal sequence features reflecting distinct modes of host-adaptation between dicot and monocot powdery mildew.</title>
        <authorList>
            <person name="Wu Y."/>
            <person name="Ma X."/>
            <person name="Pan Z."/>
            <person name="Kale S.D."/>
            <person name="Song Y."/>
            <person name="King H."/>
            <person name="Zhang Q."/>
            <person name="Presley C."/>
            <person name="Deng X."/>
            <person name="Wei C.I."/>
            <person name="Xiao S."/>
        </authorList>
    </citation>
    <scope>NUCLEOTIDE SEQUENCE [LARGE SCALE GENOMIC DNA]</scope>
    <source>
        <strain evidence="2">UCSC1</strain>
    </source>
</reference>
<organism evidence="2 3">
    <name type="scientific">Golovinomyces cichoracearum</name>
    <dbReference type="NCBI Taxonomy" id="62708"/>
    <lineage>
        <taxon>Eukaryota</taxon>
        <taxon>Fungi</taxon>
        <taxon>Dikarya</taxon>
        <taxon>Ascomycota</taxon>
        <taxon>Pezizomycotina</taxon>
        <taxon>Leotiomycetes</taxon>
        <taxon>Erysiphales</taxon>
        <taxon>Erysiphaceae</taxon>
        <taxon>Golovinomyces</taxon>
    </lineage>
</organism>
<feature type="transmembrane region" description="Helical" evidence="1">
    <location>
        <begin position="12"/>
        <end position="37"/>
    </location>
</feature>
<dbReference type="AlphaFoldDB" id="A0A420HQ60"/>
<dbReference type="Proteomes" id="UP000285405">
    <property type="component" value="Unassembled WGS sequence"/>
</dbReference>
<evidence type="ECO:0000313" key="2">
    <source>
        <dbReference type="EMBL" id="RKF59537.1"/>
    </source>
</evidence>
<evidence type="ECO:0000256" key="1">
    <source>
        <dbReference type="SAM" id="Phobius"/>
    </source>
</evidence>
<accession>A0A420HQ60</accession>
<sequence>MIGNSKFEYFYIKFFIIFLHNVAHLCLCYCVGSILLYGLKNFLSSPFSYYPLLESLFFLSHFPYCNYLQRDAVFPSPGDREERKKLVSLCHQNLPCPENYLRQWFLGADLRDIKRENIKDFILWAFFNRGGHPDSDDEELNEYIDDFEMRLGRRIEKGRGNVSPLRLNLDRVNMLHRSILWYGCVGFLDFITYFIMSYHGFNFHRIVSSRFFTTFPFRPLTLLSTRTSPVKSTAYWYREHKSKNKNPIVFIHGIGIGLYPYTSFLKELRSNLDFGLYDPDDQVGIFAIENLHISSRLTHAPPTSKEICSHIEQILLNHFPPNQEFVFVAHSFGTTTVSLLLKSKKTSHLIKSIVLIDPIPILLHLPNVAYNFTRKTPTKANEHQLHYFASMDMGIAHTLGRHFFWSEVVLWKETFGNRNVTVSLSGQDLIVDTEAVGRYLSSNSSSEFRAYYSSSGITNPEKIEVSLKSRNSLEGSRMIRTEEKEALNSNSGHNDEWKYRPWRGKGIDILWFEDLDHAQVFDKKATRRMLIDAIFSYCRRE</sequence>
<name>A0A420HQ60_9PEZI</name>
<evidence type="ECO:0000313" key="3">
    <source>
        <dbReference type="Proteomes" id="UP000285405"/>
    </source>
</evidence>
<feature type="transmembrane region" description="Helical" evidence="1">
    <location>
        <begin position="179"/>
        <end position="201"/>
    </location>
</feature>
<dbReference type="InterPro" id="IPR029058">
    <property type="entry name" value="AB_hydrolase_fold"/>
</dbReference>
<keyword evidence="1" id="KW-0812">Transmembrane</keyword>
<gene>
    <name evidence="2" type="ORF">GcC1_174033</name>
</gene>
<keyword evidence="1" id="KW-1133">Transmembrane helix</keyword>
<dbReference type="EMBL" id="MCBR01017453">
    <property type="protein sequence ID" value="RKF59537.1"/>
    <property type="molecule type" value="Genomic_DNA"/>
</dbReference>
<dbReference type="Gene3D" id="3.40.50.1820">
    <property type="entry name" value="alpha/beta hydrolase"/>
    <property type="match status" value="1"/>
</dbReference>
<protein>
    <submittedName>
        <fullName evidence="2">Putative transcription initiation protein spt5 protein</fullName>
    </submittedName>
</protein>